<organism evidence="4 5">
    <name type="scientific">Lichenibacterium minor</name>
    <dbReference type="NCBI Taxonomy" id="2316528"/>
    <lineage>
        <taxon>Bacteria</taxon>
        <taxon>Pseudomonadati</taxon>
        <taxon>Pseudomonadota</taxon>
        <taxon>Alphaproteobacteria</taxon>
        <taxon>Hyphomicrobiales</taxon>
        <taxon>Lichenihabitantaceae</taxon>
        <taxon>Lichenibacterium</taxon>
    </lineage>
</organism>
<comment type="caution">
    <text evidence="4">The sequence shown here is derived from an EMBL/GenBank/DDBJ whole genome shotgun (WGS) entry which is preliminary data.</text>
</comment>
<dbReference type="RefSeq" id="WP_129227655.1">
    <property type="nucleotide sequence ID" value="NZ_QYBB01000016.1"/>
</dbReference>
<feature type="signal peptide" evidence="3">
    <location>
        <begin position="1"/>
        <end position="20"/>
    </location>
</feature>
<dbReference type="PANTHER" id="PTHR10009">
    <property type="entry name" value="PROTEIN YELLOW-RELATED"/>
    <property type="match status" value="1"/>
</dbReference>
<dbReference type="PANTHER" id="PTHR10009:SF18">
    <property type="entry name" value="PROTEIN YELLOW-LIKE PROTEIN"/>
    <property type="match status" value="1"/>
</dbReference>
<comment type="subcellular location">
    <subcellularLocation>
        <location evidence="1">Secreted</location>
    </subcellularLocation>
</comment>
<dbReference type="GO" id="GO:0005576">
    <property type="term" value="C:extracellular region"/>
    <property type="evidence" value="ECO:0007669"/>
    <property type="project" value="UniProtKB-SubCell"/>
</dbReference>
<evidence type="ECO:0000313" key="5">
    <source>
        <dbReference type="Proteomes" id="UP000290759"/>
    </source>
</evidence>
<dbReference type="AlphaFoldDB" id="A0A4Q2U3R3"/>
<dbReference type="OrthoDB" id="9797664at2"/>
<evidence type="ECO:0000256" key="1">
    <source>
        <dbReference type="ARBA" id="ARBA00004613"/>
    </source>
</evidence>
<reference evidence="4 5" key="1">
    <citation type="submission" date="2018-12" db="EMBL/GenBank/DDBJ databases">
        <authorList>
            <person name="Grouzdev D.S."/>
            <person name="Krutkina M.S."/>
        </authorList>
    </citation>
    <scope>NUCLEOTIDE SEQUENCE [LARGE SCALE GENOMIC DNA]</scope>
    <source>
        <strain evidence="4 5">RmlP026</strain>
    </source>
</reference>
<reference evidence="4 5" key="2">
    <citation type="submission" date="2019-02" db="EMBL/GenBank/DDBJ databases">
        <title>'Lichenibacterium ramalinii' gen. nov. sp. nov., 'Lichenibacterium minor' gen. nov. sp. nov.</title>
        <authorList>
            <person name="Pankratov T."/>
        </authorList>
    </citation>
    <scope>NUCLEOTIDE SEQUENCE [LARGE SCALE GENOMIC DNA]</scope>
    <source>
        <strain evidence="4 5">RmlP026</strain>
    </source>
</reference>
<dbReference type="SUPFAM" id="SSF101898">
    <property type="entry name" value="NHL repeat"/>
    <property type="match status" value="1"/>
</dbReference>
<evidence type="ECO:0000256" key="2">
    <source>
        <dbReference type="ARBA" id="ARBA00022525"/>
    </source>
</evidence>
<protein>
    <recommendedName>
        <fullName evidence="6">Gluconolactonase</fullName>
    </recommendedName>
</protein>
<keyword evidence="3" id="KW-0732">Signal</keyword>
<feature type="chain" id="PRO_5020324774" description="Gluconolactonase" evidence="3">
    <location>
        <begin position="21"/>
        <end position="361"/>
    </location>
</feature>
<dbReference type="Gene3D" id="2.120.10.30">
    <property type="entry name" value="TolB, C-terminal domain"/>
    <property type="match status" value="1"/>
</dbReference>
<dbReference type="Pfam" id="PF03022">
    <property type="entry name" value="MRJP"/>
    <property type="match status" value="1"/>
</dbReference>
<name>A0A4Q2U3R3_9HYPH</name>
<accession>A0A4Q2U3R3</accession>
<sequence length="361" mass="38569">MRSLLAATALLLALSPVARAADDPGRLAPVLQSRLIFNGIATTKDGRTFLPFQRQTPGEGIEVGEWVDGGPKPFPDALWNDFPARGDAAHAFVGVNALRIGPDGQLWIVDKGAPGPGQDVLPGGAKVVVVDLSTGKVSRTIPLDAVTGRKSFVDDICFNGDRAYLTDAGQPGLIVVDLKTNRMWRALDGDRSVTAERTLMADGKPLVDPQGKPVVIHADQLEVSPDGKTLYFQPCSGPMYRIETRFLDDPDTADAERRQHVAFFADTPSTGGTAIDAAGTIYSSDTEHLRILKIAPDGAISTLVASPELDWVDAMWIDDAGNLLMPAAQLNRTPAQNHGVDAVKLPTVVYKLPIGATPVRR</sequence>
<dbReference type="InterPro" id="IPR017996">
    <property type="entry name" value="MRJP/yellow-related"/>
</dbReference>
<dbReference type="EMBL" id="QYBB01000016">
    <property type="protein sequence ID" value="RYC31153.1"/>
    <property type="molecule type" value="Genomic_DNA"/>
</dbReference>
<evidence type="ECO:0000313" key="4">
    <source>
        <dbReference type="EMBL" id="RYC31153.1"/>
    </source>
</evidence>
<evidence type="ECO:0008006" key="6">
    <source>
        <dbReference type="Google" id="ProtNLM"/>
    </source>
</evidence>
<evidence type="ECO:0000256" key="3">
    <source>
        <dbReference type="SAM" id="SignalP"/>
    </source>
</evidence>
<dbReference type="Proteomes" id="UP000290759">
    <property type="component" value="Unassembled WGS sequence"/>
</dbReference>
<proteinExistence type="predicted"/>
<keyword evidence="5" id="KW-1185">Reference proteome</keyword>
<dbReference type="InterPro" id="IPR011042">
    <property type="entry name" value="6-blade_b-propeller_TolB-like"/>
</dbReference>
<gene>
    <name evidence="4" type="ORF">D3273_14765</name>
</gene>
<keyword evidence="2" id="KW-0964">Secreted</keyword>